<feature type="domain" description="HTH cro/C1-type" evidence="2">
    <location>
        <begin position="8"/>
        <end position="62"/>
    </location>
</feature>
<dbReference type="PANTHER" id="PTHR46558">
    <property type="entry name" value="TRACRIPTIONAL REGULATORY PROTEIN-RELATED-RELATED"/>
    <property type="match status" value="1"/>
</dbReference>
<dbReference type="Pfam" id="PF12844">
    <property type="entry name" value="HTH_19"/>
    <property type="match status" value="1"/>
</dbReference>
<keyword evidence="1" id="KW-0238">DNA-binding</keyword>
<dbReference type="SUPFAM" id="SSF47413">
    <property type="entry name" value="lambda repressor-like DNA-binding domains"/>
    <property type="match status" value="1"/>
</dbReference>
<dbReference type="SMART" id="SM00530">
    <property type="entry name" value="HTH_XRE"/>
    <property type="match status" value="1"/>
</dbReference>
<dbReference type="GO" id="GO:0003677">
    <property type="term" value="F:DNA binding"/>
    <property type="evidence" value="ECO:0007669"/>
    <property type="project" value="UniProtKB-KW"/>
</dbReference>
<dbReference type="InterPro" id="IPR010982">
    <property type="entry name" value="Lambda_DNA-bd_dom_sf"/>
</dbReference>
<comment type="caution">
    <text evidence="3">The sequence shown here is derived from an EMBL/GenBank/DDBJ whole genome shotgun (WGS) entry which is preliminary data.</text>
</comment>
<evidence type="ECO:0000256" key="1">
    <source>
        <dbReference type="ARBA" id="ARBA00023125"/>
    </source>
</evidence>
<dbReference type="PROSITE" id="PS50943">
    <property type="entry name" value="HTH_CROC1"/>
    <property type="match status" value="1"/>
</dbReference>
<dbReference type="EMBL" id="VSSQ01005222">
    <property type="protein sequence ID" value="MPM28318.1"/>
    <property type="molecule type" value="Genomic_DNA"/>
</dbReference>
<evidence type="ECO:0000313" key="3">
    <source>
        <dbReference type="EMBL" id="MPM28318.1"/>
    </source>
</evidence>
<accession>A0A644YJY6</accession>
<dbReference type="Gene3D" id="1.10.260.40">
    <property type="entry name" value="lambda repressor-like DNA-binding domains"/>
    <property type="match status" value="1"/>
</dbReference>
<gene>
    <name evidence="3" type="ORF">SDC9_74839</name>
</gene>
<dbReference type="CDD" id="cd00093">
    <property type="entry name" value="HTH_XRE"/>
    <property type="match status" value="1"/>
</dbReference>
<protein>
    <recommendedName>
        <fullName evidence="2">HTH cro/C1-type domain-containing protein</fullName>
    </recommendedName>
</protein>
<organism evidence="3">
    <name type="scientific">bioreactor metagenome</name>
    <dbReference type="NCBI Taxonomy" id="1076179"/>
    <lineage>
        <taxon>unclassified sequences</taxon>
        <taxon>metagenomes</taxon>
        <taxon>ecological metagenomes</taxon>
    </lineage>
</organism>
<name>A0A644YJY6_9ZZZZ</name>
<sequence>METFGERFKQLRKEKGLTQDKLGEIFFLNKSSISKYENNNNVPEIEALQAFADYFGVSVDYLLGRTDYKNIWDEFDANIDNNKLRKEIEKIESNADSVDLIVAGLRNLNQESRDLINNFVTMLSKNQKYLDDRDYELLKTSINNLLETITIKNKLT</sequence>
<evidence type="ECO:0000259" key="2">
    <source>
        <dbReference type="PROSITE" id="PS50943"/>
    </source>
</evidence>
<dbReference type="AlphaFoldDB" id="A0A644YJY6"/>
<proteinExistence type="predicted"/>
<dbReference type="InterPro" id="IPR001387">
    <property type="entry name" value="Cro/C1-type_HTH"/>
</dbReference>
<reference evidence="3" key="1">
    <citation type="submission" date="2019-08" db="EMBL/GenBank/DDBJ databases">
        <authorList>
            <person name="Kucharzyk K."/>
            <person name="Murdoch R.W."/>
            <person name="Higgins S."/>
            <person name="Loffler F."/>
        </authorList>
    </citation>
    <scope>NUCLEOTIDE SEQUENCE</scope>
</reference>
<dbReference type="PANTHER" id="PTHR46558:SF11">
    <property type="entry name" value="HTH-TYPE TRANSCRIPTIONAL REGULATOR XRE"/>
    <property type="match status" value="1"/>
</dbReference>